<dbReference type="EMBL" id="LS974202">
    <property type="protein sequence ID" value="SSC12734.1"/>
    <property type="molecule type" value="Genomic_DNA"/>
</dbReference>
<gene>
    <name evidence="2" type="ORF">MESINF_1290</name>
</gene>
<dbReference type="SUPFAM" id="SSF88723">
    <property type="entry name" value="PIN domain-like"/>
    <property type="match status" value="1"/>
</dbReference>
<dbReference type="InterPro" id="IPR002850">
    <property type="entry name" value="PIN_toxin-like"/>
</dbReference>
<dbReference type="PANTHER" id="PTHR34610:SF4">
    <property type="entry name" value="SLL8027 PROTEIN"/>
    <property type="match status" value="1"/>
</dbReference>
<accession>A0A7Z7LFG7</accession>
<evidence type="ECO:0000313" key="2">
    <source>
        <dbReference type="EMBL" id="SSC12734.1"/>
    </source>
</evidence>
<reference evidence="2 3" key="1">
    <citation type="submission" date="2017-01" db="EMBL/GenBank/DDBJ databases">
        <authorList>
            <person name="Erauso G."/>
        </authorList>
    </citation>
    <scope>NUCLEOTIDE SEQUENCE [LARGE SCALE GENOMIC DNA]</scope>
    <source>
        <strain evidence="2">MESINF1</strain>
    </source>
</reference>
<keyword evidence="3" id="KW-1185">Reference proteome</keyword>
<feature type="domain" description="PIN" evidence="1">
    <location>
        <begin position="21"/>
        <end position="138"/>
    </location>
</feature>
<dbReference type="RefSeq" id="WP_231936887.1">
    <property type="nucleotide sequence ID" value="NZ_LS974202.1"/>
</dbReference>
<evidence type="ECO:0000259" key="1">
    <source>
        <dbReference type="SMART" id="SM00670"/>
    </source>
</evidence>
<proteinExistence type="predicted"/>
<evidence type="ECO:0000313" key="3">
    <source>
        <dbReference type="Proteomes" id="UP000250796"/>
    </source>
</evidence>
<dbReference type="Pfam" id="PF13470">
    <property type="entry name" value="PIN_3"/>
    <property type="match status" value="1"/>
</dbReference>
<dbReference type="SMART" id="SM00670">
    <property type="entry name" value="PINc"/>
    <property type="match status" value="1"/>
</dbReference>
<dbReference type="PANTHER" id="PTHR34610">
    <property type="entry name" value="SSL7007 PROTEIN"/>
    <property type="match status" value="1"/>
</dbReference>
<dbReference type="InterPro" id="IPR002716">
    <property type="entry name" value="PIN_dom"/>
</dbReference>
<dbReference type="AlphaFoldDB" id="A0A7Z7LFG7"/>
<dbReference type="NCBIfam" id="TIGR00305">
    <property type="entry name" value="putative toxin-antitoxin system toxin component, PIN family"/>
    <property type="match status" value="1"/>
</dbReference>
<protein>
    <submittedName>
        <fullName evidence="2">PilT protein domain protein</fullName>
    </submittedName>
</protein>
<dbReference type="Proteomes" id="UP000250796">
    <property type="component" value="Chromosome MESINF"/>
</dbReference>
<dbReference type="KEGG" id="minf:MESINF_1290"/>
<sequence length="164" mass="18531">MKKKSVQLSKSREEKSDQKIERVVLDTNVLISAIISSKSSPARILDLWREGVFELAFSEETLQELIDVLSRPKLLRITGINKDQLDRLVSYLRLSSIVIDCPEDIKISIEDPDDTKFITCAVQAGAKYIVSGDHHLLDLKEIEGIAIVTPSDFLRKFLGFRTES</sequence>
<dbReference type="InterPro" id="IPR029060">
    <property type="entry name" value="PIN-like_dom_sf"/>
</dbReference>
<organism evidence="2 3">
    <name type="scientific">Mesotoga infera</name>
    <dbReference type="NCBI Taxonomy" id="1236046"/>
    <lineage>
        <taxon>Bacteria</taxon>
        <taxon>Thermotogati</taxon>
        <taxon>Thermotogota</taxon>
        <taxon>Thermotogae</taxon>
        <taxon>Kosmotogales</taxon>
        <taxon>Kosmotogaceae</taxon>
        <taxon>Mesotoga</taxon>
    </lineage>
</organism>
<name>A0A7Z7LFG7_9BACT</name>